<gene>
    <name evidence="2" type="ORF">H4R20_001501</name>
</gene>
<sequence length="125" mass="14370">MLCMHMQHDPNHHLELYNLLEDLAGAEQECNRYRAAATSERITQEHIDKYAAATSMHLRESRSIPLGARAPGPNGMPVLRGHSAVELPMKLMTAELQLCPQQRFDDRRDRQQRNQGWHPNPSHIQ</sequence>
<protein>
    <submittedName>
        <fullName evidence="2">Uncharacterized protein</fullName>
    </submittedName>
</protein>
<keyword evidence="3" id="KW-1185">Reference proteome</keyword>
<dbReference type="AlphaFoldDB" id="A0A9W8HZ31"/>
<evidence type="ECO:0000313" key="2">
    <source>
        <dbReference type="EMBL" id="KAJ2806920.1"/>
    </source>
</evidence>
<name>A0A9W8HZ31_9FUNG</name>
<comment type="caution">
    <text evidence="2">The sequence shown here is derived from an EMBL/GenBank/DDBJ whole genome shotgun (WGS) entry which is preliminary data.</text>
</comment>
<dbReference type="EMBL" id="JANBUO010000150">
    <property type="protein sequence ID" value="KAJ2806920.1"/>
    <property type="molecule type" value="Genomic_DNA"/>
</dbReference>
<proteinExistence type="predicted"/>
<organism evidence="2 3">
    <name type="scientific">Coemansia guatemalensis</name>
    <dbReference type="NCBI Taxonomy" id="2761395"/>
    <lineage>
        <taxon>Eukaryota</taxon>
        <taxon>Fungi</taxon>
        <taxon>Fungi incertae sedis</taxon>
        <taxon>Zoopagomycota</taxon>
        <taxon>Kickxellomycotina</taxon>
        <taxon>Kickxellomycetes</taxon>
        <taxon>Kickxellales</taxon>
        <taxon>Kickxellaceae</taxon>
        <taxon>Coemansia</taxon>
    </lineage>
</organism>
<accession>A0A9W8HZ31</accession>
<feature type="region of interest" description="Disordered" evidence="1">
    <location>
        <begin position="100"/>
        <end position="125"/>
    </location>
</feature>
<feature type="compositionally biased region" description="Basic and acidic residues" evidence="1">
    <location>
        <begin position="103"/>
        <end position="112"/>
    </location>
</feature>
<reference evidence="2" key="1">
    <citation type="submission" date="2022-07" db="EMBL/GenBank/DDBJ databases">
        <title>Phylogenomic reconstructions and comparative analyses of Kickxellomycotina fungi.</title>
        <authorList>
            <person name="Reynolds N.K."/>
            <person name="Stajich J.E."/>
            <person name="Barry K."/>
            <person name="Grigoriev I.V."/>
            <person name="Crous P."/>
            <person name="Smith M.E."/>
        </authorList>
    </citation>
    <scope>NUCLEOTIDE SEQUENCE</scope>
    <source>
        <strain evidence="2">NRRL 1565</strain>
    </source>
</reference>
<dbReference type="Proteomes" id="UP001140094">
    <property type="component" value="Unassembled WGS sequence"/>
</dbReference>
<evidence type="ECO:0000256" key="1">
    <source>
        <dbReference type="SAM" id="MobiDB-lite"/>
    </source>
</evidence>
<evidence type="ECO:0000313" key="3">
    <source>
        <dbReference type="Proteomes" id="UP001140094"/>
    </source>
</evidence>